<organism evidence="2 3">
    <name type="scientific">Solanum verrucosum</name>
    <dbReference type="NCBI Taxonomy" id="315347"/>
    <lineage>
        <taxon>Eukaryota</taxon>
        <taxon>Viridiplantae</taxon>
        <taxon>Streptophyta</taxon>
        <taxon>Embryophyta</taxon>
        <taxon>Tracheophyta</taxon>
        <taxon>Spermatophyta</taxon>
        <taxon>Magnoliopsida</taxon>
        <taxon>eudicotyledons</taxon>
        <taxon>Gunneridae</taxon>
        <taxon>Pentapetalae</taxon>
        <taxon>asterids</taxon>
        <taxon>lamiids</taxon>
        <taxon>Solanales</taxon>
        <taxon>Solanaceae</taxon>
        <taxon>Solanoideae</taxon>
        <taxon>Solaneae</taxon>
        <taxon>Solanum</taxon>
    </lineage>
</organism>
<accession>A0AAF0TX69</accession>
<evidence type="ECO:0000313" key="2">
    <source>
        <dbReference type="EMBL" id="WMV29545.1"/>
    </source>
</evidence>
<protein>
    <submittedName>
        <fullName evidence="2">Uncharacterized protein</fullName>
    </submittedName>
</protein>
<keyword evidence="3" id="KW-1185">Reference proteome</keyword>
<dbReference type="EMBL" id="CP133616">
    <property type="protein sequence ID" value="WMV29545.1"/>
    <property type="molecule type" value="Genomic_DNA"/>
</dbReference>
<feature type="compositionally biased region" description="Polar residues" evidence="1">
    <location>
        <begin position="221"/>
        <end position="233"/>
    </location>
</feature>
<proteinExistence type="predicted"/>
<sequence>MFPPPPPSFSDYLVPFPTAFRISVPPPHLQDYFCSSATISKEVMAKEFEALKENNTCTIVPLPPIKKELFVPSIVHVPVFCANTFGIRARPSFPEEEARFTIRTVHYFEDARGFSPTVEKPGFTHIHFGLVRVALTYHGRKGYKPWDIDCERSECEDDYYWSEDDDKGDDDDYSYDRAEWDEEQYQFLVSHKPQDWPALSTPSRNKTSQKEPAPKMMFMLSSASSSHTYDFPD</sequence>
<evidence type="ECO:0000256" key="1">
    <source>
        <dbReference type="SAM" id="MobiDB-lite"/>
    </source>
</evidence>
<dbReference type="Proteomes" id="UP001234989">
    <property type="component" value="Chromosome 5"/>
</dbReference>
<name>A0AAF0TX69_SOLVR</name>
<feature type="region of interest" description="Disordered" evidence="1">
    <location>
        <begin position="193"/>
        <end position="233"/>
    </location>
</feature>
<dbReference type="AlphaFoldDB" id="A0AAF0TX69"/>
<evidence type="ECO:0000313" key="3">
    <source>
        <dbReference type="Proteomes" id="UP001234989"/>
    </source>
</evidence>
<gene>
    <name evidence="2" type="ORF">MTR67_022930</name>
</gene>
<reference evidence="2" key="1">
    <citation type="submission" date="2023-08" db="EMBL/GenBank/DDBJ databases">
        <title>A de novo genome assembly of Solanum verrucosum Schlechtendal, a Mexican diploid species geographically isolated from the other diploid A-genome species in potato relatives.</title>
        <authorList>
            <person name="Hosaka K."/>
        </authorList>
    </citation>
    <scope>NUCLEOTIDE SEQUENCE</scope>
    <source>
        <tissue evidence="2">Young leaves</tissue>
    </source>
</reference>